<protein>
    <submittedName>
        <fullName evidence="2">Acetylornithine deacetylase</fullName>
    </submittedName>
</protein>
<keyword evidence="3" id="KW-1185">Reference proteome</keyword>
<dbReference type="Gene3D" id="3.40.630.10">
    <property type="entry name" value="Zn peptidases"/>
    <property type="match status" value="2"/>
</dbReference>
<dbReference type="PANTHER" id="PTHR43808">
    <property type="entry name" value="ACETYLORNITHINE DEACETYLASE"/>
    <property type="match status" value="1"/>
</dbReference>
<name>A0ABQ2JPS2_9SPHN</name>
<proteinExistence type="predicted"/>
<gene>
    <name evidence="2" type="ORF">GCM10011349_19600</name>
</gene>
<dbReference type="EMBL" id="BMLK01000008">
    <property type="protein sequence ID" value="GGN49220.1"/>
    <property type="molecule type" value="Genomic_DNA"/>
</dbReference>
<sequence length="470" mass="50700">MADYSERDLSGATFSDPAKAPYTVSEEERAAIAEAIDTKELVELALTLGNIPSRSREELAAAEFVHDWMAREGFSPRKVGATPERPNVIGEYGGSGRGANLLFTAHLDTESPSGMREHDKFRYRESTLADPEWTQCWQDEEGCIRGYPVTNDRGPMSCFLIAAKALRKAGIGLAGKCWLTACPGEIGPEPIEEFSGIDWNGKDIGAHYLFHHGGVAPDYAIAAEGTDYGLTWQGSGYALFRVRIFGQGVFSPILDAPADARAHPNPIYRLGPVIDALHAWGLAFEQSSRIETESGPVAPKVQIASVRGGMPIDFGAGTEVCALYIDVSLNPRQKAADAWHGIMEAMRGVDVEGFDVEPVVVRHGFEARPDEVAPLVGAVDAATRLARGAPLEPAHPVYSSMWRDHNVFNMHRVPAVTTGMPRWRPTPEDMASSALVYALTMLAVCGRGEAPALSGGSTSVYGNETPFANS</sequence>
<dbReference type="RefSeq" id="WP_188819507.1">
    <property type="nucleotide sequence ID" value="NZ_BMLK01000008.1"/>
</dbReference>
<reference evidence="3" key="1">
    <citation type="journal article" date="2019" name="Int. J. Syst. Evol. Microbiol.">
        <title>The Global Catalogue of Microorganisms (GCM) 10K type strain sequencing project: providing services to taxonomists for standard genome sequencing and annotation.</title>
        <authorList>
            <consortium name="The Broad Institute Genomics Platform"/>
            <consortium name="The Broad Institute Genome Sequencing Center for Infectious Disease"/>
            <person name="Wu L."/>
            <person name="Ma J."/>
        </authorList>
    </citation>
    <scope>NUCLEOTIDE SEQUENCE [LARGE SCALE GENOMIC DNA]</scope>
    <source>
        <strain evidence="3">CGMCC 1.6784</strain>
    </source>
</reference>
<evidence type="ECO:0000313" key="3">
    <source>
        <dbReference type="Proteomes" id="UP000605099"/>
    </source>
</evidence>
<feature type="region of interest" description="Disordered" evidence="1">
    <location>
        <begin position="1"/>
        <end position="23"/>
    </location>
</feature>
<organism evidence="2 3">
    <name type="scientific">Novosphingobium indicum</name>
    <dbReference type="NCBI Taxonomy" id="462949"/>
    <lineage>
        <taxon>Bacteria</taxon>
        <taxon>Pseudomonadati</taxon>
        <taxon>Pseudomonadota</taxon>
        <taxon>Alphaproteobacteria</taxon>
        <taxon>Sphingomonadales</taxon>
        <taxon>Sphingomonadaceae</taxon>
        <taxon>Novosphingobium</taxon>
    </lineage>
</organism>
<dbReference type="Proteomes" id="UP000605099">
    <property type="component" value="Unassembled WGS sequence"/>
</dbReference>
<evidence type="ECO:0000313" key="2">
    <source>
        <dbReference type="EMBL" id="GGN49220.1"/>
    </source>
</evidence>
<dbReference type="SUPFAM" id="SSF53187">
    <property type="entry name" value="Zn-dependent exopeptidases"/>
    <property type="match status" value="1"/>
</dbReference>
<accession>A0ABQ2JPS2</accession>
<dbReference type="InterPro" id="IPR050072">
    <property type="entry name" value="Peptidase_M20A"/>
</dbReference>
<evidence type="ECO:0000256" key="1">
    <source>
        <dbReference type="SAM" id="MobiDB-lite"/>
    </source>
</evidence>
<comment type="caution">
    <text evidence="2">The sequence shown here is derived from an EMBL/GenBank/DDBJ whole genome shotgun (WGS) entry which is preliminary data.</text>
</comment>